<evidence type="ECO:0000256" key="1">
    <source>
        <dbReference type="SAM" id="Phobius"/>
    </source>
</evidence>
<keyword evidence="3" id="KW-1185">Reference proteome</keyword>
<gene>
    <name evidence="2" type="ORF">FHS31_002289</name>
</gene>
<keyword evidence="1" id="KW-0812">Transmembrane</keyword>
<sequence>MLTALLAAAEGVETPALQPVAGVTLLEHQVRRLVAAGVERLVLLTGEWPVTLAAPLGRLRADHIAIDAVRTLADAADRLAASPRVLLVAEGCLPDRALLDRLAAAAVPTIATLPDAPEHQDWERIDAQARWAGVALIDGSRVIEAASMLGEWDPVSTLLRRAVQEGAGRLMLDAPPLLAMDAGSAAAAEAGIIRGTREAHEGWAARWIEAPLVEWSLPLLFPRSIEPLWPGALAALLALGGGLAAVAGLRWGMLVPLLAAALLRLIGRRLSAVQARALPHAQIIARAGDAGLVLASLGLGLGLMRDTGQWGWLLLGALLPLEMMLTALQRRANAWGGGVGEPAWLARGDELPWTLLPVAVVGGWKAGLAGLCGYAAATLAFQLRRGWRLMR</sequence>
<dbReference type="RefSeq" id="WP_167073553.1">
    <property type="nucleotide sequence ID" value="NZ_JAAOZC010000005.1"/>
</dbReference>
<accession>A0ABX0TT26</accession>
<protein>
    <submittedName>
        <fullName evidence="2">Uncharacterized protein</fullName>
    </submittedName>
</protein>
<keyword evidence="1" id="KW-0472">Membrane</keyword>
<dbReference type="EMBL" id="JAAOZC010000005">
    <property type="protein sequence ID" value="NIJ08668.1"/>
    <property type="molecule type" value="Genomic_DNA"/>
</dbReference>
<keyword evidence="1" id="KW-1133">Transmembrane helix</keyword>
<reference evidence="2 3" key="1">
    <citation type="submission" date="2020-03" db="EMBL/GenBank/DDBJ databases">
        <title>Genomic Encyclopedia of Type Strains, Phase III (KMG-III): the genomes of soil and plant-associated and newly described type strains.</title>
        <authorList>
            <person name="Whitman W."/>
        </authorList>
    </citation>
    <scope>NUCLEOTIDE SEQUENCE [LARGE SCALE GENOMIC DNA]</scope>
    <source>
        <strain evidence="2 3">CECT 8804</strain>
    </source>
</reference>
<dbReference type="Proteomes" id="UP000727456">
    <property type="component" value="Unassembled WGS sequence"/>
</dbReference>
<dbReference type="InterPro" id="IPR029044">
    <property type="entry name" value="Nucleotide-diphossugar_trans"/>
</dbReference>
<feature type="transmembrane region" description="Helical" evidence="1">
    <location>
        <begin position="228"/>
        <end position="247"/>
    </location>
</feature>
<feature type="transmembrane region" description="Helical" evidence="1">
    <location>
        <begin position="310"/>
        <end position="328"/>
    </location>
</feature>
<evidence type="ECO:0000313" key="3">
    <source>
        <dbReference type="Proteomes" id="UP000727456"/>
    </source>
</evidence>
<evidence type="ECO:0000313" key="2">
    <source>
        <dbReference type="EMBL" id="NIJ08668.1"/>
    </source>
</evidence>
<feature type="transmembrane region" description="Helical" evidence="1">
    <location>
        <begin position="283"/>
        <end position="304"/>
    </location>
</feature>
<feature type="transmembrane region" description="Helical" evidence="1">
    <location>
        <begin position="253"/>
        <end position="271"/>
    </location>
</feature>
<name>A0ABX0TT26_9SPHN</name>
<proteinExistence type="predicted"/>
<organism evidence="2 3">
    <name type="scientific">Sphingomonas vulcanisoli</name>
    <dbReference type="NCBI Taxonomy" id="1658060"/>
    <lineage>
        <taxon>Bacteria</taxon>
        <taxon>Pseudomonadati</taxon>
        <taxon>Pseudomonadota</taxon>
        <taxon>Alphaproteobacteria</taxon>
        <taxon>Sphingomonadales</taxon>
        <taxon>Sphingomonadaceae</taxon>
        <taxon>Sphingomonas</taxon>
    </lineage>
</organism>
<dbReference type="SUPFAM" id="SSF53448">
    <property type="entry name" value="Nucleotide-diphospho-sugar transferases"/>
    <property type="match status" value="1"/>
</dbReference>
<comment type="caution">
    <text evidence="2">The sequence shown here is derived from an EMBL/GenBank/DDBJ whole genome shotgun (WGS) entry which is preliminary data.</text>
</comment>